<comment type="function">
    <text evidence="5">Bifunctional serine/threonine kinase and phosphorylase involved in the regulation of the phosphoenolpyruvate synthase (PEPS) by catalyzing its phosphorylation/dephosphorylation.</text>
</comment>
<proteinExistence type="inferred from homology"/>
<organism evidence="6 7">
    <name type="scientific">Candidatus Proximibacter danicus</name>
    <dbReference type="NCBI Taxonomy" id="2954365"/>
    <lineage>
        <taxon>Bacteria</taxon>
        <taxon>Pseudomonadati</taxon>
        <taxon>Pseudomonadota</taxon>
        <taxon>Betaproteobacteria</taxon>
        <taxon>Candidatus Proximibacter</taxon>
    </lineage>
</organism>
<dbReference type="HAMAP" id="MF_01062">
    <property type="entry name" value="PSRP"/>
    <property type="match status" value="1"/>
</dbReference>
<gene>
    <name evidence="6" type="ORF">IPL58_00210</name>
</gene>
<dbReference type="PANTHER" id="PTHR31756:SF3">
    <property type="entry name" value="PYRUVATE, PHOSPHATE DIKINASE REGULATORY PROTEIN 1, CHLOROPLASTIC"/>
    <property type="match status" value="1"/>
</dbReference>
<dbReference type="AlphaFoldDB" id="A0A9D7JXQ7"/>
<evidence type="ECO:0000256" key="1">
    <source>
        <dbReference type="ARBA" id="ARBA00022527"/>
    </source>
</evidence>
<evidence type="ECO:0000313" key="6">
    <source>
        <dbReference type="EMBL" id="MBK8522679.1"/>
    </source>
</evidence>
<dbReference type="GO" id="GO:0005524">
    <property type="term" value="F:ATP binding"/>
    <property type="evidence" value="ECO:0007669"/>
    <property type="project" value="InterPro"/>
</dbReference>
<reference evidence="6" key="1">
    <citation type="submission" date="2020-10" db="EMBL/GenBank/DDBJ databases">
        <title>Connecting structure to function with the recovery of over 1000 high-quality activated sludge metagenome-assembled genomes encoding full-length rRNA genes using long-read sequencing.</title>
        <authorList>
            <person name="Singleton C.M."/>
            <person name="Petriglieri F."/>
            <person name="Kristensen J.M."/>
            <person name="Kirkegaard R.H."/>
            <person name="Michaelsen T.Y."/>
            <person name="Andersen M.H."/>
            <person name="Karst S.M."/>
            <person name="Dueholm M.S."/>
            <person name="Nielsen P.H."/>
            <person name="Albertsen M."/>
        </authorList>
    </citation>
    <scope>NUCLEOTIDE SEQUENCE</scope>
    <source>
        <strain evidence="6">Hirt_18-Q3-R61-65_BATAC.395</strain>
    </source>
</reference>
<protein>
    <recommendedName>
        <fullName evidence="5">Putative phosphoenolpyruvate synthase regulatory protein</fullName>
        <shortName evidence="5">PEP synthase regulatory protein</shortName>
        <shortName evidence="5">PSRP</shortName>
        <ecNumber evidence="5">2.7.11.33</ecNumber>
        <ecNumber evidence="5">2.7.4.28</ecNumber>
    </recommendedName>
    <alternativeName>
        <fullName evidence="5">Pyruvate, water dikinase regulatory protein</fullName>
    </alternativeName>
</protein>
<keyword evidence="4 5" id="KW-0418">Kinase</keyword>
<dbReference type="Pfam" id="PF03618">
    <property type="entry name" value="Kinase-PPPase"/>
    <property type="match status" value="1"/>
</dbReference>
<evidence type="ECO:0000313" key="7">
    <source>
        <dbReference type="Proteomes" id="UP000886689"/>
    </source>
</evidence>
<name>A0A9D7JXQ7_9PROT</name>
<dbReference type="GO" id="GO:0004674">
    <property type="term" value="F:protein serine/threonine kinase activity"/>
    <property type="evidence" value="ECO:0007669"/>
    <property type="project" value="UniProtKB-UniRule"/>
</dbReference>
<evidence type="ECO:0000256" key="4">
    <source>
        <dbReference type="ARBA" id="ARBA00022777"/>
    </source>
</evidence>
<dbReference type="PANTHER" id="PTHR31756">
    <property type="entry name" value="PYRUVATE, PHOSPHATE DIKINASE REGULATORY PROTEIN 1, CHLOROPLASTIC"/>
    <property type="match status" value="1"/>
</dbReference>
<feature type="binding site" evidence="5">
    <location>
        <begin position="159"/>
        <end position="166"/>
    </location>
    <ligand>
        <name>ADP</name>
        <dbReference type="ChEBI" id="CHEBI:456216"/>
    </ligand>
</feature>
<dbReference type="NCBIfam" id="NF003742">
    <property type="entry name" value="PRK05339.1"/>
    <property type="match status" value="1"/>
</dbReference>
<accession>A0A9D7JXQ7</accession>
<evidence type="ECO:0000256" key="2">
    <source>
        <dbReference type="ARBA" id="ARBA00022679"/>
    </source>
</evidence>
<evidence type="ECO:0000256" key="3">
    <source>
        <dbReference type="ARBA" id="ARBA00022741"/>
    </source>
</evidence>
<dbReference type="Proteomes" id="UP000886689">
    <property type="component" value="Unassembled WGS sequence"/>
</dbReference>
<dbReference type="EC" id="2.7.4.28" evidence="5"/>
<dbReference type="EC" id="2.7.11.33" evidence="5"/>
<dbReference type="InterPro" id="IPR005177">
    <property type="entry name" value="Kinase-pyrophosphorylase"/>
</dbReference>
<dbReference type="GO" id="GO:0016776">
    <property type="term" value="F:phosphotransferase activity, phosphate group as acceptor"/>
    <property type="evidence" value="ECO:0007669"/>
    <property type="project" value="UniProtKB-UniRule"/>
</dbReference>
<dbReference type="InterPro" id="IPR026530">
    <property type="entry name" value="PSRP"/>
</dbReference>
<keyword evidence="2 5" id="KW-0808">Transferase</keyword>
<evidence type="ECO:0000256" key="5">
    <source>
        <dbReference type="HAMAP-Rule" id="MF_01062"/>
    </source>
</evidence>
<comment type="catalytic activity">
    <reaction evidence="5">
        <text>[pyruvate, water dikinase]-phosphate + phosphate + H(+) = [pyruvate, water dikinase] + diphosphate</text>
        <dbReference type="Rhea" id="RHEA:48580"/>
        <dbReference type="Rhea" id="RHEA-COMP:11425"/>
        <dbReference type="Rhea" id="RHEA-COMP:11426"/>
        <dbReference type="ChEBI" id="CHEBI:15378"/>
        <dbReference type="ChEBI" id="CHEBI:33019"/>
        <dbReference type="ChEBI" id="CHEBI:43176"/>
        <dbReference type="ChEBI" id="CHEBI:43474"/>
        <dbReference type="ChEBI" id="CHEBI:68546"/>
        <dbReference type="EC" id="2.7.4.28"/>
    </reaction>
</comment>
<dbReference type="GO" id="GO:0043531">
    <property type="term" value="F:ADP binding"/>
    <property type="evidence" value="ECO:0007669"/>
    <property type="project" value="UniProtKB-UniRule"/>
</dbReference>
<dbReference type="EMBL" id="JADJUC010000001">
    <property type="protein sequence ID" value="MBK8522679.1"/>
    <property type="molecule type" value="Genomic_DNA"/>
</dbReference>
<comment type="caution">
    <text evidence="6">The sequence shown here is derived from an EMBL/GenBank/DDBJ whole genome shotgun (WGS) entry which is preliminary data.</text>
</comment>
<keyword evidence="1 5" id="KW-0723">Serine/threonine-protein kinase</keyword>
<keyword evidence="3 5" id="KW-0547">Nucleotide-binding</keyword>
<comment type="similarity">
    <text evidence="5">Belongs to the pyruvate, phosphate/water dikinase regulatory protein family. PSRP subfamily.</text>
</comment>
<comment type="catalytic activity">
    <reaction evidence="5">
        <text>[pyruvate, water dikinase] + ADP = [pyruvate, water dikinase]-phosphate + AMP + H(+)</text>
        <dbReference type="Rhea" id="RHEA:46020"/>
        <dbReference type="Rhea" id="RHEA-COMP:11425"/>
        <dbReference type="Rhea" id="RHEA-COMP:11426"/>
        <dbReference type="ChEBI" id="CHEBI:15378"/>
        <dbReference type="ChEBI" id="CHEBI:43176"/>
        <dbReference type="ChEBI" id="CHEBI:68546"/>
        <dbReference type="ChEBI" id="CHEBI:456215"/>
        <dbReference type="ChEBI" id="CHEBI:456216"/>
        <dbReference type="EC" id="2.7.11.33"/>
    </reaction>
</comment>
<sequence length="279" mass="31235">MTMEPQASVRSVFYISDGTGITAEALGHSLLTQFEGVRFKQARVPFVDTPEKAHELIMRIEEAGRIDGARPIVFTTLVNPELAQMVHAADALCLSFIETFVAPMEAELGVKSTHSVGRSHGSIDTSDYKNRIEAINYTLAHDDGITDNDLEVADVILVGVSRCGKTPTSLYLAMQFGLKAANFPLIPEDFDRGRLPGTLERHRGKLFGLTIQPERLAQIREERRPNSNYASLKNCRQEVHDAEKMMKREGIRWLDSSTKSIEEISTTVMQEIRLDNRVF</sequence>